<reference evidence="1" key="1">
    <citation type="submission" date="2022-08" db="EMBL/GenBank/DDBJ databases">
        <title>Genome Sequence of Lecanicillium fungicola.</title>
        <authorList>
            <person name="Buettner E."/>
        </authorList>
    </citation>
    <scope>NUCLEOTIDE SEQUENCE</scope>
    <source>
        <strain evidence="1">Babe33</strain>
    </source>
</reference>
<protein>
    <submittedName>
        <fullName evidence="1">Uncharacterized protein</fullName>
    </submittedName>
</protein>
<evidence type="ECO:0000313" key="1">
    <source>
        <dbReference type="EMBL" id="KAJ2982686.1"/>
    </source>
</evidence>
<accession>A0ACC1NVU2</accession>
<proteinExistence type="predicted"/>
<keyword evidence="2" id="KW-1185">Reference proteome</keyword>
<gene>
    <name evidence="1" type="ORF">NQ176_g1214</name>
</gene>
<dbReference type="EMBL" id="JANJQO010000063">
    <property type="protein sequence ID" value="KAJ2982686.1"/>
    <property type="molecule type" value="Genomic_DNA"/>
</dbReference>
<name>A0ACC1NVU2_9HYPO</name>
<dbReference type="Proteomes" id="UP001143910">
    <property type="component" value="Unassembled WGS sequence"/>
</dbReference>
<sequence length="1234" mass="136269">MKLMSESRKPVLTRSSLACLSCRSRHQKCDAKKPQCSRCSESDRECLYTKSRRGANGTTSAKEILRRRREAGTPFLDVEEYSSNLITPPEMETLVPVEIPDNLASPSFESRSGSFRIGHATGQSTAARSEAHYGACEGDPLVAAYYKNFHRFHPLVLPRQHLATLLRDPGWKARLEPLLAVVRLIGNLYLSQKWSAELQHNAQVSLDQSPKQDPIQVQCRLLYSAILFWQDQKFKSQAEMATAVEIAVQLKMFEKDFALENCGGDAILAESWRRTWWMVYAFDAFYAGTLGTLESAVHHIDATVDLPCEESQYESGTIPEPRTLRDWDCREFDEENKPFSSFAYLIGAIRSAALAKASTLMEGSQKQSTEVIHAADSILDSWMILLPKAKKQVMLRDGEIDELMFQAHLLIHVVLIGFHRPMSDLKANAVEDISSCARDPPPDVPTPEHINVHTVRVLRSVESQIALLSLPSRPFNHTPFTTCMISEGTLALLSACKFLLRGTELAIARDQIRMSIGCLKESGALWPRTCRNVSQIQTIARHVLGIESYNPKKDTPNSAHSKSSVSETQENFTEPYSSSSSDIFSSIRDFDDMCGWYTDGALDPVMSCRSVAYYRVLSSLGDEAAKKPNEPVLYAKDAALDFSESLLWSAMHNRPATGAKSVSAGANVDGWKPKQIEDNEFDSNHGSRAAVPLVHCDKSPLFIACLLGNLDMVKMLLNSGANPDWRTPCRTFMSPVTVAAAEGHLDILRYLHDSGYDFNQSECHYGTLLHCAAAHSRAEVVEFLVEAAGVSVAAENNDGITALSISLFHNSIAVFEYLLKHTPPQDKSVAAALRLTMDQPSGSYAQIILDSGKLNWHDRDEHGDTVVGRAIRQGQARHVSLFVKHSDFDPSLRSADGVTPLMQAKQVLGYGGRPLKILLESDKISESDKFSIGKEVYSDAIRRSGCDELIELLLTKGYAGNDYASHFRSAFEHGRPRIVQLLVDKFGVSVDHMLPSGLTAVQVAFLQQDVAMVKKLCDLGAITSVVGRDNLPLLHCAARDGPNGMVQALLVKNADPNLRTQESGETPLHFACAQGMKDRIMALLAKGADLGIYDNSGRTPYHLASRNCTEQQFKWLLSSRRLPPALLQDGLTLLHEACVGRNYSSVKLLLQRKVNIEARTEKGETALHLAIATRDAFVVQLLLNHGADIFAEANDKSTPVTLASTSGNVQIMHAVQAKDGQTGKSVLGKRRLER</sequence>
<organism evidence="1 2">
    <name type="scientific">Zarea fungicola</name>
    <dbReference type="NCBI Taxonomy" id="93591"/>
    <lineage>
        <taxon>Eukaryota</taxon>
        <taxon>Fungi</taxon>
        <taxon>Dikarya</taxon>
        <taxon>Ascomycota</taxon>
        <taxon>Pezizomycotina</taxon>
        <taxon>Sordariomycetes</taxon>
        <taxon>Hypocreomycetidae</taxon>
        <taxon>Hypocreales</taxon>
        <taxon>Cordycipitaceae</taxon>
        <taxon>Zarea</taxon>
    </lineage>
</organism>
<evidence type="ECO:0000313" key="2">
    <source>
        <dbReference type="Proteomes" id="UP001143910"/>
    </source>
</evidence>
<comment type="caution">
    <text evidence="1">The sequence shown here is derived from an EMBL/GenBank/DDBJ whole genome shotgun (WGS) entry which is preliminary data.</text>
</comment>